<dbReference type="InterPro" id="IPR036249">
    <property type="entry name" value="Thioredoxin-like_sf"/>
</dbReference>
<comment type="caution">
    <text evidence="1">The sequence shown here is derived from an EMBL/GenBank/DDBJ whole genome shotgun (WGS) entry which is preliminary data.</text>
</comment>
<dbReference type="Proteomes" id="UP000565572">
    <property type="component" value="Unassembled WGS sequence"/>
</dbReference>
<name>A0A7W5P7P4_9ACTN</name>
<keyword evidence="2" id="KW-1185">Reference proteome</keyword>
<sequence length="120" mass="12852">MRHAGHVPLRVTLCRGCCCGTVKKRPDVDHEAQRLRLHALAAEGTIACRETDCLGPCDSANVMVVNPTPVARRTGARPTWFGEVSDDQLDLVIDWITEGGPGLVPLPVGLERHVVPPGAA</sequence>
<gene>
    <name evidence="1" type="ORF">FHX39_002714</name>
</gene>
<accession>A0A7W5P7P4</accession>
<dbReference type="EMBL" id="JACHZG010000001">
    <property type="protein sequence ID" value="MBB3327770.1"/>
    <property type="molecule type" value="Genomic_DNA"/>
</dbReference>
<dbReference type="Gene3D" id="3.40.30.10">
    <property type="entry name" value="Glutaredoxin"/>
    <property type="match status" value="1"/>
</dbReference>
<organism evidence="1 2">
    <name type="scientific">Microlunatus antarcticus</name>
    <dbReference type="NCBI Taxonomy" id="53388"/>
    <lineage>
        <taxon>Bacteria</taxon>
        <taxon>Bacillati</taxon>
        <taxon>Actinomycetota</taxon>
        <taxon>Actinomycetes</taxon>
        <taxon>Propionibacteriales</taxon>
        <taxon>Propionibacteriaceae</taxon>
        <taxon>Microlunatus</taxon>
    </lineage>
</organism>
<reference evidence="1 2" key="1">
    <citation type="submission" date="2020-08" db="EMBL/GenBank/DDBJ databases">
        <title>Sequencing the genomes of 1000 actinobacteria strains.</title>
        <authorList>
            <person name="Klenk H.-P."/>
        </authorList>
    </citation>
    <scope>NUCLEOTIDE SEQUENCE [LARGE SCALE GENOMIC DNA]</scope>
    <source>
        <strain evidence="1 2">DSM 11053</strain>
    </source>
</reference>
<evidence type="ECO:0000313" key="1">
    <source>
        <dbReference type="EMBL" id="MBB3327770.1"/>
    </source>
</evidence>
<dbReference type="RefSeq" id="WP_183339198.1">
    <property type="nucleotide sequence ID" value="NZ_JACHZG010000001.1"/>
</dbReference>
<dbReference type="AlphaFoldDB" id="A0A7W5P7P4"/>
<evidence type="ECO:0000313" key="2">
    <source>
        <dbReference type="Proteomes" id="UP000565572"/>
    </source>
</evidence>
<protein>
    <submittedName>
        <fullName evidence="1">(2Fe-2S) ferredoxin</fullName>
    </submittedName>
</protein>
<dbReference type="SUPFAM" id="SSF52833">
    <property type="entry name" value="Thioredoxin-like"/>
    <property type="match status" value="1"/>
</dbReference>
<proteinExistence type="predicted"/>
<dbReference type="CDD" id="cd02980">
    <property type="entry name" value="TRX_Fd_family"/>
    <property type="match status" value="1"/>
</dbReference>